<dbReference type="GO" id="GO:0005886">
    <property type="term" value="C:plasma membrane"/>
    <property type="evidence" value="ECO:0007669"/>
    <property type="project" value="UniProtKB-SubCell"/>
</dbReference>
<dbReference type="PANTHER" id="PTHR34295">
    <property type="entry name" value="BIOTIN TRANSPORTER BIOY"/>
    <property type="match status" value="1"/>
</dbReference>
<dbReference type="AlphaFoldDB" id="A0A0J9EVB2"/>
<evidence type="ECO:0000256" key="2">
    <source>
        <dbReference type="PIRNR" id="PIRNR016661"/>
    </source>
</evidence>
<evidence type="ECO:0000313" key="4">
    <source>
        <dbReference type="EMBL" id="KMW19820.1"/>
    </source>
</evidence>
<keyword evidence="2 3" id="KW-0472">Membrane</keyword>
<dbReference type="PANTHER" id="PTHR34295:SF1">
    <property type="entry name" value="BIOTIN TRANSPORTER BIOY"/>
    <property type="match status" value="1"/>
</dbReference>
<keyword evidence="3" id="KW-0812">Transmembrane</keyword>
<dbReference type="Gene3D" id="1.10.1760.20">
    <property type="match status" value="1"/>
</dbReference>
<protein>
    <recommendedName>
        <fullName evidence="2">Biotin transporter</fullName>
    </recommendedName>
</protein>
<feature type="transmembrane region" description="Helical" evidence="3">
    <location>
        <begin position="43"/>
        <end position="62"/>
    </location>
</feature>
<dbReference type="GeneID" id="93164215"/>
<dbReference type="OrthoDB" id="9803495at2"/>
<dbReference type="InterPro" id="IPR003784">
    <property type="entry name" value="BioY"/>
</dbReference>
<organism evidence="4 5">
    <name type="scientific">[Clostridium] citroniae WAL-19142</name>
    <dbReference type="NCBI Taxonomy" id="742734"/>
    <lineage>
        <taxon>Bacteria</taxon>
        <taxon>Bacillati</taxon>
        <taxon>Bacillota</taxon>
        <taxon>Clostridia</taxon>
        <taxon>Lachnospirales</taxon>
        <taxon>Lachnospiraceae</taxon>
        <taxon>Enterocloster</taxon>
    </lineage>
</organism>
<comment type="similarity">
    <text evidence="1 2">Belongs to the BioY family.</text>
</comment>
<keyword evidence="2" id="KW-1003">Cell membrane</keyword>
<feature type="transmembrane region" description="Helical" evidence="3">
    <location>
        <begin position="12"/>
        <end position="37"/>
    </location>
</feature>
<keyword evidence="2" id="KW-0813">Transport</keyword>
<dbReference type="Pfam" id="PF02632">
    <property type="entry name" value="BioY"/>
    <property type="match status" value="1"/>
</dbReference>
<accession>A0A0J9EVB2</accession>
<sequence>MNGIKLVKHGALSVREMAFCGLFTALIATGAFIQINIPVQPFPMHFTLQFFFVLLAGFLLGPRLGTLSVCIYLAVGLVGVPIFAAGGGPAYLVRPTFGFLLGFAFACYVTGSIARLSQRTTVRWYLFSAFWGMIVMYLSGMFYFYFISNFVIHMPVTWKLVFINCFLLTVGGDFILCVMAAVLARRLKPIVRMFD</sequence>
<evidence type="ECO:0000256" key="1">
    <source>
        <dbReference type="ARBA" id="ARBA00010692"/>
    </source>
</evidence>
<feature type="transmembrane region" description="Helical" evidence="3">
    <location>
        <begin position="69"/>
        <end position="91"/>
    </location>
</feature>
<keyword evidence="3" id="KW-1133">Transmembrane helix</keyword>
<feature type="transmembrane region" description="Helical" evidence="3">
    <location>
        <begin position="160"/>
        <end position="184"/>
    </location>
</feature>
<proteinExistence type="inferred from homology"/>
<comment type="caution">
    <text evidence="4">The sequence shown here is derived from an EMBL/GenBank/DDBJ whole genome shotgun (WGS) entry which is preliminary data.</text>
</comment>
<dbReference type="GO" id="GO:0015225">
    <property type="term" value="F:biotin transmembrane transporter activity"/>
    <property type="evidence" value="ECO:0007669"/>
    <property type="project" value="UniProtKB-UniRule"/>
</dbReference>
<dbReference type="PATRIC" id="fig|742734.4.peg.2743"/>
<feature type="transmembrane region" description="Helical" evidence="3">
    <location>
        <begin position="124"/>
        <end position="148"/>
    </location>
</feature>
<dbReference type="Proteomes" id="UP000037392">
    <property type="component" value="Unassembled WGS sequence"/>
</dbReference>
<name>A0A0J9EVB2_9FIRM</name>
<feature type="transmembrane region" description="Helical" evidence="3">
    <location>
        <begin position="97"/>
        <end position="117"/>
    </location>
</feature>
<dbReference type="RefSeq" id="WP_007866849.1">
    <property type="nucleotide sequence ID" value="NZ_KQ235878.1"/>
</dbReference>
<evidence type="ECO:0000256" key="3">
    <source>
        <dbReference type="SAM" id="Phobius"/>
    </source>
</evidence>
<comment type="subcellular location">
    <subcellularLocation>
        <location evidence="2">Cell membrane</location>
        <topology evidence="2">Multi-pass membrane protein</topology>
    </subcellularLocation>
</comment>
<evidence type="ECO:0000313" key="5">
    <source>
        <dbReference type="Proteomes" id="UP000037392"/>
    </source>
</evidence>
<gene>
    <name evidence="4" type="ORF">HMPREF9470_02560</name>
</gene>
<reference evidence="4 5" key="1">
    <citation type="submission" date="2011-04" db="EMBL/GenBank/DDBJ databases">
        <title>The Genome Sequence of Clostridium citroniae WAL-19142.</title>
        <authorList>
            <consortium name="The Broad Institute Genome Sequencing Platform"/>
            <person name="Earl A."/>
            <person name="Ward D."/>
            <person name="Feldgarden M."/>
            <person name="Gevers D."/>
            <person name="Warren Y.A."/>
            <person name="Tyrrell K.L."/>
            <person name="Citron D.M."/>
            <person name="Goldstein E.J."/>
            <person name="Daigneault M."/>
            <person name="Allen-Vercoe E."/>
            <person name="Young S.K."/>
            <person name="Zeng Q."/>
            <person name="Gargeya S."/>
            <person name="Fitzgerald M."/>
            <person name="Haas B."/>
            <person name="Abouelleil A."/>
            <person name="Alvarado L."/>
            <person name="Arachchi H.M."/>
            <person name="Berlin A."/>
            <person name="Brown A."/>
            <person name="Chapman S.B."/>
            <person name="Chen Z."/>
            <person name="Dunbar C."/>
            <person name="Freedman E."/>
            <person name="Gearin G."/>
            <person name="Gellesch M."/>
            <person name="Goldberg J."/>
            <person name="Griggs A."/>
            <person name="Gujja S."/>
            <person name="Heilman E.R."/>
            <person name="Heiman D."/>
            <person name="Howarth C."/>
            <person name="Larson L."/>
            <person name="Lui A."/>
            <person name="MacDonald P.J."/>
            <person name="Mehta T."/>
            <person name="Montmayeur A."/>
            <person name="Murphy C."/>
            <person name="Neiman D."/>
            <person name="Pearson M."/>
            <person name="Priest M."/>
            <person name="Roberts A."/>
            <person name="Saif S."/>
            <person name="Shea T."/>
            <person name="Shenoy N."/>
            <person name="Sisk P."/>
            <person name="Stolte C."/>
            <person name="Sykes S."/>
            <person name="White J."/>
            <person name="Yandava C."/>
            <person name="Wortman J."/>
            <person name="Nusbaum C."/>
            <person name="Birren B."/>
        </authorList>
    </citation>
    <scope>NUCLEOTIDE SEQUENCE [LARGE SCALE GENOMIC DNA]</scope>
    <source>
        <strain evidence="4 5">WAL-19142</strain>
    </source>
</reference>
<dbReference type="PIRSF" id="PIRSF016661">
    <property type="entry name" value="BioY"/>
    <property type="match status" value="1"/>
</dbReference>
<dbReference type="EMBL" id="ADLK01000020">
    <property type="protein sequence ID" value="KMW19820.1"/>
    <property type="molecule type" value="Genomic_DNA"/>
</dbReference>